<proteinExistence type="predicted"/>
<gene>
    <name evidence="1" type="ORF">GCM10022268_19510</name>
</gene>
<dbReference type="EMBL" id="BAABBF010000004">
    <property type="protein sequence ID" value="GAA3710529.1"/>
    <property type="molecule type" value="Genomic_DNA"/>
</dbReference>
<dbReference type="RefSeq" id="WP_344693199.1">
    <property type="nucleotide sequence ID" value="NZ_BAABBF010000004.1"/>
</dbReference>
<keyword evidence="2" id="KW-1185">Reference proteome</keyword>
<reference evidence="2" key="1">
    <citation type="journal article" date="2019" name="Int. J. Syst. Evol. Microbiol.">
        <title>The Global Catalogue of Microorganisms (GCM) 10K type strain sequencing project: providing services to taxonomists for standard genome sequencing and annotation.</title>
        <authorList>
            <consortium name="The Broad Institute Genomics Platform"/>
            <consortium name="The Broad Institute Genome Sequencing Center for Infectious Disease"/>
            <person name="Wu L."/>
            <person name="Ma J."/>
        </authorList>
    </citation>
    <scope>NUCLEOTIDE SEQUENCE [LARGE SCALE GENOMIC DNA]</scope>
    <source>
        <strain evidence="2">JCM 17498</strain>
    </source>
</reference>
<sequence>MKSPVLNHLNADDQSRVVQALEATLDALPDLSLSCAGWGDRGRNFMEFRHPRAGGPSKDEVHLTVDATQTMLRYRRVVDGRRVRTTIFEALDGIRRTRGETMEDAVARVRGWLEEAGHVTRSDRVEKYGSARRASSTALLAAACRLDDGWSSALAEMGSAGSPPCVMLGYPDDRKLARYCIVGEAPCDGRLSDELASVLRSGTPRRHVVSMRTVSDPAPMFRFGPPPIIRIRSDDVTPVARLTAIADAFDRGYELIPNEGEGIGGV</sequence>
<name>A0ABP7DVL3_9SPHN</name>
<protein>
    <submittedName>
        <fullName evidence="1">Uncharacterized protein</fullName>
    </submittedName>
</protein>
<evidence type="ECO:0000313" key="1">
    <source>
        <dbReference type="EMBL" id="GAA3710529.1"/>
    </source>
</evidence>
<accession>A0ABP7DVL3</accession>
<comment type="caution">
    <text evidence="1">The sequence shown here is derived from an EMBL/GenBank/DDBJ whole genome shotgun (WGS) entry which is preliminary data.</text>
</comment>
<dbReference type="Proteomes" id="UP001500523">
    <property type="component" value="Unassembled WGS sequence"/>
</dbReference>
<organism evidence="1 2">
    <name type="scientific">Sphingomonas cynarae</name>
    <dbReference type="NCBI Taxonomy" id="930197"/>
    <lineage>
        <taxon>Bacteria</taxon>
        <taxon>Pseudomonadati</taxon>
        <taxon>Pseudomonadota</taxon>
        <taxon>Alphaproteobacteria</taxon>
        <taxon>Sphingomonadales</taxon>
        <taxon>Sphingomonadaceae</taxon>
        <taxon>Sphingomonas</taxon>
    </lineage>
</organism>
<evidence type="ECO:0000313" key="2">
    <source>
        <dbReference type="Proteomes" id="UP001500523"/>
    </source>
</evidence>